<feature type="region of interest" description="Disordered" evidence="1">
    <location>
        <begin position="851"/>
        <end position="896"/>
    </location>
</feature>
<feature type="compositionally biased region" description="Low complexity" evidence="1">
    <location>
        <begin position="657"/>
        <end position="675"/>
    </location>
</feature>
<sequence>MDSSCLYQKKSRSLTNHVTSTFNWATLLLLFKRTDSERTYPVAANISDLLPWMAPIHNAFATRLLAELLGHEVDSGLLLKEERPNNNPQTLHVKCAIVLGKEVVNFPKKILEEDIPPPLWKVISEYMCPWTLLKLGGEFLTRKGVNVAECWRNHYNRRWPWKYGRSALDLLDRHNLTHRQLYIDRHFMKLLEEYYRMYPFGQLKANHPERILSHDLMWCSVNEYDPKVPCYLPKKVQATMKKDTMGSRVLALAKHVTSLTLNASLSLFLEDHWELVMELLESVELLRIQCYPTVTESNCCWNIIETFLRHGKLQEFSLTFAKCSDGFVDLFERLMTICAGLDHSDMVSSNDLNFDCDISGCSDDIFDVSLDQMGQSVEKKLGGHQSENLYFCTDSCSSFRQSCYRSFKRPSTSSLFENSDDKDEETESYVNKDEVVHYDNNGSTYEAYPCPKHAVNFSNTRQILSENELDANRPGVPLRCKKFCRNLSSYLSKSQSGSASETNLLNSMLRHQRLSSHSPSSFRHSHCHTNLEASPKSRKCWKSSINWFDSKNCPQSENVNCLSQAKLDGGCCCRLYECPTQTGKFSKLCPYWTKEDNFPYLSTTRLHSMKYETKRKTSFSVLTALLSNSYDELAEVKQLKPSDRHRYYRPLGKLHNHSSSSANAGTTSGHSGSNGVTQWSEGNMQGILCEQENLSNCCMKPEKNKPENRTFSLFDSTATTSSSITTPPNSPNTSDLNPAMPPTQNFKHEESTVPLANKWERPQNSKDTEASNLQSLLDSINGEDQQLVKLESNFKNPNGLSNRKRRHSGGKEAAATRRGLAADTSPTPKPKNHDKRRVSFDIYADLDDNFSSKSRSVTDDPDVLQRGADSPDSGCRLQSPTLSQQNSPNSTPKSCKSDSSLWDLCLGLTKSNSGAYISKATHGLKSLRIIGDPAPHIGYVLRDILPMWPALQKLYLNVTGLNNPKLLDVIGDLLDKKQLKDLSIIGCETEDGVFRRALQCLHNSYRDDGEKNGLNLLNIQSFADPSITCSATLPPAEPLYGVKNLILRDNIFDLFGVSGLLRIIEFDNALIKLNLKCSYLHAWMGQLLAAIARKGQIEELYLGSNQIEGSHSELELIKVLNQCKNLKRLDLRSCSLRSQVVSSENFISAIRNHKSLEFLCLKGNRLGKSIVIIIGFFYL</sequence>
<dbReference type="EMBL" id="CAHIKZ030000758">
    <property type="protein sequence ID" value="CAE1237209.1"/>
    <property type="molecule type" value="Genomic_DNA"/>
</dbReference>
<feature type="region of interest" description="Disordered" evidence="1">
    <location>
        <begin position="650"/>
        <end position="679"/>
    </location>
</feature>
<feature type="region of interest" description="Disordered" evidence="1">
    <location>
        <begin position="716"/>
        <end position="750"/>
    </location>
</feature>
<feature type="compositionally biased region" description="Polar residues" evidence="1">
    <location>
        <begin position="876"/>
        <end position="896"/>
    </location>
</feature>
<protein>
    <submittedName>
        <fullName evidence="2">Uncharacterized protein</fullName>
    </submittedName>
</protein>
<name>A0A812BPX3_ACAPH</name>
<evidence type="ECO:0000313" key="2">
    <source>
        <dbReference type="EMBL" id="CAE1237209.1"/>
    </source>
</evidence>
<dbReference type="AlphaFoldDB" id="A0A812BPX3"/>
<feature type="compositionally biased region" description="Low complexity" evidence="1">
    <location>
        <begin position="716"/>
        <end position="734"/>
    </location>
</feature>
<dbReference type="SUPFAM" id="SSF52047">
    <property type="entry name" value="RNI-like"/>
    <property type="match status" value="1"/>
</dbReference>
<dbReference type="Proteomes" id="UP000597762">
    <property type="component" value="Unassembled WGS sequence"/>
</dbReference>
<comment type="caution">
    <text evidence="2">The sequence shown here is derived from an EMBL/GenBank/DDBJ whole genome shotgun (WGS) entry which is preliminary data.</text>
</comment>
<organism evidence="2 3">
    <name type="scientific">Acanthosepion pharaonis</name>
    <name type="common">Pharaoh cuttlefish</name>
    <name type="synonym">Sepia pharaonis</name>
    <dbReference type="NCBI Taxonomy" id="158019"/>
    <lineage>
        <taxon>Eukaryota</taxon>
        <taxon>Metazoa</taxon>
        <taxon>Spiralia</taxon>
        <taxon>Lophotrochozoa</taxon>
        <taxon>Mollusca</taxon>
        <taxon>Cephalopoda</taxon>
        <taxon>Coleoidea</taxon>
        <taxon>Decapodiformes</taxon>
        <taxon>Sepiida</taxon>
        <taxon>Sepiina</taxon>
        <taxon>Sepiidae</taxon>
        <taxon>Acanthosepion</taxon>
    </lineage>
</organism>
<keyword evidence="3" id="KW-1185">Reference proteome</keyword>
<gene>
    <name evidence="2" type="ORF">SPHA_20652</name>
</gene>
<dbReference type="OrthoDB" id="6102744at2759"/>
<feature type="region of interest" description="Disordered" evidence="1">
    <location>
        <begin position="791"/>
        <end position="838"/>
    </location>
</feature>
<accession>A0A812BPX3</accession>
<dbReference type="InterPro" id="IPR032675">
    <property type="entry name" value="LRR_dom_sf"/>
</dbReference>
<proteinExistence type="predicted"/>
<dbReference type="Gene3D" id="3.80.10.10">
    <property type="entry name" value="Ribonuclease Inhibitor"/>
    <property type="match status" value="1"/>
</dbReference>
<evidence type="ECO:0000313" key="3">
    <source>
        <dbReference type="Proteomes" id="UP000597762"/>
    </source>
</evidence>
<reference evidence="2" key="1">
    <citation type="submission" date="2021-01" db="EMBL/GenBank/DDBJ databases">
        <authorList>
            <person name="Li R."/>
            <person name="Bekaert M."/>
        </authorList>
    </citation>
    <scope>NUCLEOTIDE SEQUENCE</scope>
    <source>
        <strain evidence="2">Farmed</strain>
    </source>
</reference>
<evidence type="ECO:0000256" key="1">
    <source>
        <dbReference type="SAM" id="MobiDB-lite"/>
    </source>
</evidence>